<gene>
    <name evidence="9" type="ORF">K234311028_07190</name>
</gene>
<dbReference type="GO" id="GO:0006950">
    <property type="term" value="P:response to stress"/>
    <property type="evidence" value="ECO:0007669"/>
    <property type="project" value="UniProtKB-ARBA"/>
</dbReference>
<dbReference type="PROSITE" id="PS01063">
    <property type="entry name" value="SIGMA70_ECF"/>
    <property type="match status" value="1"/>
</dbReference>
<name>A0ABC8EA60_CLOTA</name>
<dbReference type="InterPro" id="IPR013324">
    <property type="entry name" value="RNA_pol_sigma_r3/r4-like"/>
</dbReference>
<dbReference type="Pfam" id="PF04542">
    <property type="entry name" value="Sigma70_r2"/>
    <property type="match status" value="1"/>
</dbReference>
<dbReference type="GO" id="GO:0016987">
    <property type="term" value="F:sigma factor activity"/>
    <property type="evidence" value="ECO:0007669"/>
    <property type="project" value="UniProtKB-KW"/>
</dbReference>
<dbReference type="Gene3D" id="1.10.10.10">
    <property type="entry name" value="Winged helix-like DNA-binding domain superfamily/Winged helix DNA-binding domain"/>
    <property type="match status" value="1"/>
</dbReference>
<reference evidence="9 10" key="1">
    <citation type="submission" date="2022-09" db="EMBL/GenBank/DDBJ databases">
        <title>complete genome sequences of Clostridium tetani str. KHSU-234311-028 isolated from soil.</title>
        <authorList>
            <person name="Sekizuka T."/>
            <person name="Shitada C."/>
            <person name="Takahashi M."/>
            <person name="Kuroda M."/>
        </authorList>
    </citation>
    <scope>NUCLEOTIDE SEQUENCE [LARGE SCALE GENOMIC DNA]</scope>
    <source>
        <strain evidence="9 10">KHSU-234311-028</strain>
    </source>
</reference>
<dbReference type="AlphaFoldDB" id="A0ABC8EA60"/>
<dbReference type="InterPro" id="IPR013249">
    <property type="entry name" value="RNA_pol_sigma70_r4_t2"/>
</dbReference>
<accession>A0ABC8EA60</accession>
<evidence type="ECO:0000256" key="1">
    <source>
        <dbReference type="ARBA" id="ARBA00010641"/>
    </source>
</evidence>
<dbReference type="InterPro" id="IPR014284">
    <property type="entry name" value="RNA_pol_sigma-70_dom"/>
</dbReference>
<evidence type="ECO:0000259" key="7">
    <source>
        <dbReference type="Pfam" id="PF04542"/>
    </source>
</evidence>
<dbReference type="SUPFAM" id="SSF88659">
    <property type="entry name" value="Sigma3 and sigma4 domains of RNA polymerase sigma factors"/>
    <property type="match status" value="1"/>
</dbReference>
<keyword evidence="5 6" id="KW-0804">Transcription</keyword>
<dbReference type="InterPro" id="IPR039425">
    <property type="entry name" value="RNA_pol_sigma-70-like"/>
</dbReference>
<organism evidence="9 10">
    <name type="scientific">Clostridium tetani</name>
    <dbReference type="NCBI Taxonomy" id="1513"/>
    <lineage>
        <taxon>Bacteria</taxon>
        <taxon>Bacillati</taxon>
        <taxon>Bacillota</taxon>
        <taxon>Clostridia</taxon>
        <taxon>Eubacteriales</taxon>
        <taxon>Clostridiaceae</taxon>
        <taxon>Clostridium</taxon>
    </lineage>
</organism>
<dbReference type="RefSeq" id="WP_317724771.1">
    <property type="nucleotide sequence ID" value="NZ_AP026818.1"/>
</dbReference>
<dbReference type="NCBIfam" id="TIGR02937">
    <property type="entry name" value="sigma70-ECF"/>
    <property type="match status" value="1"/>
</dbReference>
<dbReference type="Gene3D" id="1.10.1740.10">
    <property type="match status" value="1"/>
</dbReference>
<dbReference type="PANTHER" id="PTHR43133:SF8">
    <property type="entry name" value="RNA POLYMERASE SIGMA FACTOR HI_1459-RELATED"/>
    <property type="match status" value="1"/>
</dbReference>
<sequence>MEHRILYDLYKRQAKIIYLYLIKRGCQKEEAEDIVQDSFIKAIEYMDGVAVDKLSSWLFKVALNNYYNRIKKNRIYSKSSIDDVGMYMDISSDINIEKNLLSKEKSNDIKLCLNSLKEKSKSLLILKYDMELSYREILILLGIKEDTIKTYLYRARNEFKKVWRDKYEK</sequence>
<evidence type="ECO:0000256" key="4">
    <source>
        <dbReference type="ARBA" id="ARBA00023125"/>
    </source>
</evidence>
<dbReference type="GO" id="GO:0003677">
    <property type="term" value="F:DNA binding"/>
    <property type="evidence" value="ECO:0007669"/>
    <property type="project" value="UniProtKB-KW"/>
</dbReference>
<feature type="domain" description="RNA polymerase sigma-70 region 2" evidence="7">
    <location>
        <begin position="9"/>
        <end position="74"/>
    </location>
</feature>
<dbReference type="Proteomes" id="UP001321763">
    <property type="component" value="Chromosome"/>
</dbReference>
<dbReference type="EMBL" id="AP026818">
    <property type="protein sequence ID" value="BDR80473.1"/>
    <property type="molecule type" value="Genomic_DNA"/>
</dbReference>
<protein>
    <recommendedName>
        <fullName evidence="6">RNA polymerase sigma factor</fullName>
    </recommendedName>
</protein>
<dbReference type="GO" id="GO:0000428">
    <property type="term" value="C:DNA-directed RNA polymerase complex"/>
    <property type="evidence" value="ECO:0007669"/>
    <property type="project" value="UniProtKB-KW"/>
</dbReference>
<dbReference type="Pfam" id="PF08281">
    <property type="entry name" value="Sigma70_r4_2"/>
    <property type="match status" value="1"/>
</dbReference>
<dbReference type="InterPro" id="IPR036388">
    <property type="entry name" value="WH-like_DNA-bd_sf"/>
</dbReference>
<feature type="domain" description="RNA polymerase sigma factor 70 region 4 type 2" evidence="8">
    <location>
        <begin position="108"/>
        <end position="157"/>
    </location>
</feature>
<evidence type="ECO:0000313" key="10">
    <source>
        <dbReference type="Proteomes" id="UP001321763"/>
    </source>
</evidence>
<dbReference type="InterPro" id="IPR000838">
    <property type="entry name" value="RNA_pol_sigma70_ECF_CS"/>
</dbReference>
<keyword evidence="9" id="KW-0240">DNA-directed RNA polymerase</keyword>
<keyword evidence="3 6" id="KW-0731">Sigma factor</keyword>
<evidence type="ECO:0000256" key="6">
    <source>
        <dbReference type="RuleBase" id="RU000716"/>
    </source>
</evidence>
<dbReference type="PANTHER" id="PTHR43133">
    <property type="entry name" value="RNA POLYMERASE ECF-TYPE SIGMA FACTO"/>
    <property type="match status" value="1"/>
</dbReference>
<dbReference type="SUPFAM" id="SSF88946">
    <property type="entry name" value="Sigma2 domain of RNA polymerase sigma factors"/>
    <property type="match status" value="1"/>
</dbReference>
<proteinExistence type="inferred from homology"/>
<evidence type="ECO:0000259" key="8">
    <source>
        <dbReference type="Pfam" id="PF08281"/>
    </source>
</evidence>
<evidence type="ECO:0000313" key="9">
    <source>
        <dbReference type="EMBL" id="BDR80473.1"/>
    </source>
</evidence>
<keyword evidence="2 6" id="KW-0805">Transcription regulation</keyword>
<evidence type="ECO:0000256" key="3">
    <source>
        <dbReference type="ARBA" id="ARBA00023082"/>
    </source>
</evidence>
<comment type="similarity">
    <text evidence="1 6">Belongs to the sigma-70 factor family. ECF subfamily.</text>
</comment>
<dbReference type="InterPro" id="IPR013325">
    <property type="entry name" value="RNA_pol_sigma_r2"/>
</dbReference>
<evidence type="ECO:0000256" key="5">
    <source>
        <dbReference type="ARBA" id="ARBA00023163"/>
    </source>
</evidence>
<evidence type="ECO:0000256" key="2">
    <source>
        <dbReference type="ARBA" id="ARBA00023015"/>
    </source>
</evidence>
<dbReference type="InterPro" id="IPR007627">
    <property type="entry name" value="RNA_pol_sigma70_r2"/>
</dbReference>
<keyword evidence="4 6" id="KW-0238">DNA-binding</keyword>